<name>A0ABW4K0U9_9HYPH</name>
<proteinExistence type="predicted"/>
<evidence type="ECO:0000313" key="2">
    <source>
        <dbReference type="EMBL" id="MFD1697144.1"/>
    </source>
</evidence>
<dbReference type="EMBL" id="JBHUFA010000014">
    <property type="protein sequence ID" value="MFD1697144.1"/>
    <property type="molecule type" value="Genomic_DNA"/>
</dbReference>
<sequence length="52" mass="5725">MTTYIIIFFVARKKVAQNGAACQHSFTKHASAHRTTPSDHQDPGATILEETP</sequence>
<evidence type="ECO:0000313" key="3">
    <source>
        <dbReference type="Proteomes" id="UP001597327"/>
    </source>
</evidence>
<evidence type="ECO:0000256" key="1">
    <source>
        <dbReference type="SAM" id="MobiDB-lite"/>
    </source>
</evidence>
<reference evidence="3" key="1">
    <citation type="journal article" date="2019" name="Int. J. Syst. Evol. Microbiol.">
        <title>The Global Catalogue of Microorganisms (GCM) 10K type strain sequencing project: providing services to taxonomists for standard genome sequencing and annotation.</title>
        <authorList>
            <consortium name="The Broad Institute Genomics Platform"/>
            <consortium name="The Broad Institute Genome Sequencing Center for Infectious Disease"/>
            <person name="Wu L."/>
            <person name="Ma J."/>
        </authorList>
    </citation>
    <scope>NUCLEOTIDE SEQUENCE [LARGE SCALE GENOMIC DNA]</scope>
    <source>
        <strain evidence="3">JCM 3369</strain>
    </source>
</reference>
<protein>
    <submittedName>
        <fullName evidence="2">Uncharacterized protein</fullName>
    </submittedName>
</protein>
<accession>A0ABW4K0U9</accession>
<keyword evidence="3" id="KW-1185">Reference proteome</keyword>
<dbReference type="RefSeq" id="WP_188318941.1">
    <property type="nucleotide sequence ID" value="NZ_JBHUFA010000014.1"/>
</dbReference>
<comment type="caution">
    <text evidence="2">The sequence shown here is derived from an EMBL/GenBank/DDBJ whole genome shotgun (WGS) entry which is preliminary data.</text>
</comment>
<feature type="region of interest" description="Disordered" evidence="1">
    <location>
        <begin position="27"/>
        <end position="52"/>
    </location>
</feature>
<gene>
    <name evidence="2" type="ORF">ACFSC7_16620</name>
</gene>
<dbReference type="Proteomes" id="UP001597327">
    <property type="component" value="Unassembled WGS sequence"/>
</dbReference>
<organism evidence="2 3">
    <name type="scientific">Roseibium aestuarii</name>
    <dbReference type="NCBI Taxonomy" id="2600299"/>
    <lineage>
        <taxon>Bacteria</taxon>
        <taxon>Pseudomonadati</taxon>
        <taxon>Pseudomonadota</taxon>
        <taxon>Alphaproteobacteria</taxon>
        <taxon>Hyphomicrobiales</taxon>
        <taxon>Stappiaceae</taxon>
        <taxon>Roseibium</taxon>
    </lineage>
</organism>